<protein>
    <recommendedName>
        <fullName evidence="9">Methylated-DNA--protein-cysteine methyltransferase</fullName>
        <ecNumber evidence="9">2.1.1.63</ecNumber>
    </recommendedName>
    <alternativeName>
        <fullName evidence="9">6-O-methylguanine-DNA methyltransferase</fullName>
        <shortName evidence="9">MGMT</shortName>
    </alternativeName>
    <alternativeName>
        <fullName evidence="9">O-6-methylguanine-DNA-alkyltransferase</fullName>
    </alternativeName>
</protein>
<dbReference type="GO" id="GO:0005737">
    <property type="term" value="C:cytoplasm"/>
    <property type="evidence" value="ECO:0007669"/>
    <property type="project" value="UniProtKB-SubCell"/>
</dbReference>
<dbReference type="InterPro" id="IPR036631">
    <property type="entry name" value="MGMT_N_sf"/>
</dbReference>
<evidence type="ECO:0000313" key="13">
    <source>
        <dbReference type="EMBL" id="TCZ64066.1"/>
    </source>
</evidence>
<evidence type="ECO:0000259" key="12">
    <source>
        <dbReference type="Pfam" id="PF02870"/>
    </source>
</evidence>
<dbReference type="OrthoDB" id="9802228at2"/>
<evidence type="ECO:0000256" key="9">
    <source>
        <dbReference type="HAMAP-Rule" id="MF_00772"/>
    </source>
</evidence>
<reference evidence="13 14" key="1">
    <citation type="submission" date="2019-03" db="EMBL/GenBank/DDBJ databases">
        <title>Paracraurococcus aquatilis NE82 genome sequence.</title>
        <authorList>
            <person name="Zhao Y."/>
            <person name="Du Z."/>
        </authorList>
    </citation>
    <scope>NUCLEOTIDE SEQUENCE [LARGE SCALE GENOMIC DNA]</scope>
    <source>
        <strain evidence="13 14">NE82</strain>
    </source>
</reference>
<comment type="subcellular location">
    <subcellularLocation>
        <location evidence="9">Cytoplasm</location>
    </subcellularLocation>
</comment>
<dbReference type="Gene3D" id="1.10.10.10">
    <property type="entry name" value="Winged helix-like DNA-binding domain superfamily/Winged helix DNA-binding domain"/>
    <property type="match status" value="1"/>
</dbReference>
<dbReference type="SUPFAM" id="SSF46767">
    <property type="entry name" value="Methylated DNA-protein cysteine methyltransferase, C-terminal domain"/>
    <property type="match status" value="1"/>
</dbReference>
<dbReference type="Gene3D" id="3.30.160.70">
    <property type="entry name" value="Methylated DNA-protein cysteine methyltransferase domain"/>
    <property type="match status" value="1"/>
</dbReference>
<feature type="compositionally biased region" description="Pro residues" evidence="10">
    <location>
        <begin position="163"/>
        <end position="172"/>
    </location>
</feature>
<dbReference type="AlphaFoldDB" id="A0A4R4DTG0"/>
<comment type="caution">
    <text evidence="13">The sequence shown here is derived from an EMBL/GenBank/DDBJ whole genome shotgun (WGS) entry which is preliminary data.</text>
</comment>
<dbReference type="InterPro" id="IPR001497">
    <property type="entry name" value="MethylDNA_cys_MeTrfase_AS"/>
</dbReference>
<keyword evidence="5 9" id="KW-0808">Transferase</keyword>
<dbReference type="PANTHER" id="PTHR10815">
    <property type="entry name" value="METHYLATED-DNA--PROTEIN-CYSTEINE METHYLTRANSFERASE"/>
    <property type="match status" value="1"/>
</dbReference>
<dbReference type="InterPro" id="IPR036217">
    <property type="entry name" value="MethylDNA_cys_MeTrfase_DNAb"/>
</dbReference>
<proteinExistence type="inferred from homology"/>
<feature type="active site" description="Nucleophile; methyl group acceptor" evidence="9">
    <location>
        <position position="120"/>
    </location>
</feature>
<comment type="catalytic activity">
    <reaction evidence="8 9">
        <text>a 6-O-methyl-2'-deoxyguanosine in DNA + L-cysteinyl-[protein] = S-methyl-L-cysteinyl-[protein] + a 2'-deoxyguanosine in DNA</text>
        <dbReference type="Rhea" id="RHEA:24000"/>
        <dbReference type="Rhea" id="RHEA-COMP:10131"/>
        <dbReference type="Rhea" id="RHEA-COMP:10132"/>
        <dbReference type="Rhea" id="RHEA-COMP:11367"/>
        <dbReference type="Rhea" id="RHEA-COMP:11368"/>
        <dbReference type="ChEBI" id="CHEBI:29950"/>
        <dbReference type="ChEBI" id="CHEBI:82612"/>
        <dbReference type="ChEBI" id="CHEBI:85445"/>
        <dbReference type="ChEBI" id="CHEBI:85448"/>
        <dbReference type="EC" id="2.1.1.63"/>
    </reaction>
</comment>
<dbReference type="GO" id="GO:0006307">
    <property type="term" value="P:DNA alkylation repair"/>
    <property type="evidence" value="ECO:0007669"/>
    <property type="project" value="UniProtKB-UniRule"/>
</dbReference>
<dbReference type="CDD" id="cd06445">
    <property type="entry name" value="ATase"/>
    <property type="match status" value="1"/>
</dbReference>
<keyword evidence="7 9" id="KW-0234">DNA repair</keyword>
<dbReference type="SUPFAM" id="SSF53155">
    <property type="entry name" value="Methylated DNA-protein cysteine methyltransferase domain"/>
    <property type="match status" value="1"/>
</dbReference>
<dbReference type="GO" id="GO:0003908">
    <property type="term" value="F:methylated-DNA-[protein]-cysteine S-methyltransferase activity"/>
    <property type="evidence" value="ECO:0007669"/>
    <property type="project" value="UniProtKB-UniRule"/>
</dbReference>
<dbReference type="PANTHER" id="PTHR10815:SF13">
    <property type="entry name" value="METHYLATED-DNA--PROTEIN-CYSTEINE METHYLTRANSFERASE"/>
    <property type="match status" value="1"/>
</dbReference>
<keyword evidence="3 9" id="KW-0963">Cytoplasm</keyword>
<dbReference type="EC" id="2.1.1.63" evidence="9"/>
<dbReference type="HAMAP" id="MF_00772">
    <property type="entry name" value="OGT"/>
    <property type="match status" value="1"/>
</dbReference>
<dbReference type="InterPro" id="IPR023546">
    <property type="entry name" value="MGMT"/>
</dbReference>
<feature type="region of interest" description="Disordered" evidence="10">
    <location>
        <begin position="156"/>
        <end position="180"/>
    </location>
</feature>
<comment type="miscellaneous">
    <text evidence="9">This enzyme catalyzes only one turnover and therefore is not strictly catalytic. According to one definition, an enzyme is a biocatalyst that acts repeatedly and over many reaction cycles.</text>
</comment>
<evidence type="ECO:0000256" key="2">
    <source>
        <dbReference type="ARBA" id="ARBA00008711"/>
    </source>
</evidence>
<dbReference type="Proteomes" id="UP000295023">
    <property type="component" value="Unassembled WGS sequence"/>
</dbReference>
<sequence length="180" mass="19213">MPHITLHTPLGELTVFEEEGAIIALDWGRGVGPADAAPTPLLREAAAQLQDYFDGQRTQFDLPLNPHGTEFRRKVWDALRRVPPGETRSYIDIAREVGCRSPRAIGQANGDNPIPIIIPCHRVVAADGSLGGYSGGEGLATKRYLLALEARSRAGAATGELPLSPPNPPPMGGQPQGTPR</sequence>
<dbReference type="FunFam" id="1.10.10.10:FF:000214">
    <property type="entry name" value="Methylated-DNA--protein-cysteine methyltransferase"/>
    <property type="match status" value="1"/>
</dbReference>
<dbReference type="PROSITE" id="PS00374">
    <property type="entry name" value="MGMT"/>
    <property type="match status" value="1"/>
</dbReference>
<feature type="domain" description="Methylated-DNA-[protein]-cysteine S-methyltransferase DNA binding" evidence="11">
    <location>
        <begin position="70"/>
        <end position="150"/>
    </location>
</feature>
<dbReference type="Pfam" id="PF01035">
    <property type="entry name" value="DNA_binding_1"/>
    <property type="match status" value="1"/>
</dbReference>
<evidence type="ECO:0000256" key="6">
    <source>
        <dbReference type="ARBA" id="ARBA00022763"/>
    </source>
</evidence>
<dbReference type="Pfam" id="PF02870">
    <property type="entry name" value="Methyltransf_1N"/>
    <property type="match status" value="1"/>
</dbReference>
<accession>A0A4R4DTG0</accession>
<gene>
    <name evidence="13" type="ORF">EXY23_08845</name>
</gene>
<evidence type="ECO:0000313" key="14">
    <source>
        <dbReference type="Proteomes" id="UP000295023"/>
    </source>
</evidence>
<evidence type="ECO:0000256" key="5">
    <source>
        <dbReference type="ARBA" id="ARBA00022679"/>
    </source>
</evidence>
<dbReference type="EMBL" id="SKBM01000006">
    <property type="protein sequence ID" value="TCZ64066.1"/>
    <property type="molecule type" value="Genomic_DNA"/>
</dbReference>
<evidence type="ECO:0000256" key="1">
    <source>
        <dbReference type="ARBA" id="ARBA00001286"/>
    </source>
</evidence>
<organism evidence="13 14">
    <name type="scientific">Roseicella aquatilis</name>
    <dbReference type="NCBI Taxonomy" id="2527868"/>
    <lineage>
        <taxon>Bacteria</taxon>
        <taxon>Pseudomonadati</taxon>
        <taxon>Pseudomonadota</taxon>
        <taxon>Alphaproteobacteria</taxon>
        <taxon>Acetobacterales</taxon>
        <taxon>Roseomonadaceae</taxon>
        <taxon>Roseicella</taxon>
    </lineage>
</organism>
<dbReference type="RefSeq" id="WP_132287185.1">
    <property type="nucleotide sequence ID" value="NZ_SKBM01000006.1"/>
</dbReference>
<comment type="similarity">
    <text evidence="2 9">Belongs to the MGMT family.</text>
</comment>
<keyword evidence="6 9" id="KW-0227">DNA damage</keyword>
<dbReference type="GO" id="GO:0032259">
    <property type="term" value="P:methylation"/>
    <property type="evidence" value="ECO:0007669"/>
    <property type="project" value="UniProtKB-KW"/>
</dbReference>
<keyword evidence="14" id="KW-1185">Reference proteome</keyword>
<feature type="domain" description="Methylguanine DNA methyltransferase ribonuclease-like" evidence="12">
    <location>
        <begin position="5"/>
        <end position="65"/>
    </location>
</feature>
<evidence type="ECO:0000256" key="10">
    <source>
        <dbReference type="SAM" id="MobiDB-lite"/>
    </source>
</evidence>
<dbReference type="InterPro" id="IPR036388">
    <property type="entry name" value="WH-like_DNA-bd_sf"/>
</dbReference>
<dbReference type="InterPro" id="IPR014048">
    <property type="entry name" value="MethylDNA_cys_MeTrfase_DNA-bd"/>
</dbReference>
<dbReference type="NCBIfam" id="TIGR00589">
    <property type="entry name" value="ogt"/>
    <property type="match status" value="1"/>
</dbReference>
<name>A0A4R4DTG0_9PROT</name>
<evidence type="ECO:0000256" key="8">
    <source>
        <dbReference type="ARBA" id="ARBA00049348"/>
    </source>
</evidence>
<evidence type="ECO:0000256" key="3">
    <source>
        <dbReference type="ARBA" id="ARBA00022490"/>
    </source>
</evidence>
<comment type="catalytic activity">
    <reaction evidence="1 9">
        <text>a 4-O-methyl-thymidine in DNA + L-cysteinyl-[protein] = a thymidine in DNA + S-methyl-L-cysteinyl-[protein]</text>
        <dbReference type="Rhea" id="RHEA:53428"/>
        <dbReference type="Rhea" id="RHEA-COMP:10131"/>
        <dbReference type="Rhea" id="RHEA-COMP:10132"/>
        <dbReference type="Rhea" id="RHEA-COMP:13555"/>
        <dbReference type="Rhea" id="RHEA-COMP:13556"/>
        <dbReference type="ChEBI" id="CHEBI:29950"/>
        <dbReference type="ChEBI" id="CHEBI:82612"/>
        <dbReference type="ChEBI" id="CHEBI:137386"/>
        <dbReference type="ChEBI" id="CHEBI:137387"/>
        <dbReference type="EC" id="2.1.1.63"/>
    </reaction>
</comment>
<comment type="function">
    <text evidence="9">Involved in the cellular defense against the biological effects of O6-methylguanine (O6-MeG) and O4-methylthymine (O4-MeT) in DNA. Repairs the methylated nucleobase in DNA by stoichiometrically transferring the methyl group to a cysteine residue in the enzyme. This is a suicide reaction: the enzyme is irreversibly inactivated.</text>
</comment>
<evidence type="ECO:0000259" key="11">
    <source>
        <dbReference type="Pfam" id="PF01035"/>
    </source>
</evidence>
<evidence type="ECO:0000256" key="7">
    <source>
        <dbReference type="ARBA" id="ARBA00023204"/>
    </source>
</evidence>
<evidence type="ECO:0000256" key="4">
    <source>
        <dbReference type="ARBA" id="ARBA00022603"/>
    </source>
</evidence>
<dbReference type="InterPro" id="IPR008332">
    <property type="entry name" value="MethylG_MeTrfase_N"/>
</dbReference>
<keyword evidence="4 9" id="KW-0489">Methyltransferase</keyword>